<protein>
    <submittedName>
        <fullName evidence="1">Uncharacterized protein</fullName>
    </submittedName>
</protein>
<reference evidence="2" key="1">
    <citation type="submission" date="2016-10" db="EMBL/GenBank/DDBJ databases">
        <authorList>
            <person name="Varghese N."/>
            <person name="Submissions S."/>
        </authorList>
    </citation>
    <scope>NUCLEOTIDE SEQUENCE [LARGE SCALE GENOMIC DNA]</scope>
    <source>
        <strain evidence="2">CGMCC 1.6444</strain>
    </source>
</reference>
<evidence type="ECO:0000313" key="1">
    <source>
        <dbReference type="EMBL" id="SDO19995.1"/>
    </source>
</evidence>
<accession>A0A1H0HLE2</accession>
<gene>
    <name evidence="1" type="ORF">SAMN04487957_104218</name>
</gene>
<keyword evidence="2" id="KW-1185">Reference proteome</keyword>
<dbReference type="EMBL" id="FNIV01000004">
    <property type="protein sequence ID" value="SDO19995.1"/>
    <property type="molecule type" value="Genomic_DNA"/>
</dbReference>
<sequence>MPDHHRRRGRQQRPTRQDEANYWRLLRDLADHGDAHAAGLLLMLREIRNLKEGRT</sequence>
<dbReference type="Proteomes" id="UP000199075">
    <property type="component" value="Unassembled WGS sequence"/>
</dbReference>
<evidence type="ECO:0000313" key="2">
    <source>
        <dbReference type="Proteomes" id="UP000199075"/>
    </source>
</evidence>
<name>A0A1H0HLE2_9GAMM</name>
<proteinExistence type="predicted"/>
<dbReference type="STRING" id="419597.SAMN04487957_104218"/>
<dbReference type="AlphaFoldDB" id="A0A1H0HLE2"/>
<dbReference type="RefSeq" id="WP_176760248.1">
    <property type="nucleotide sequence ID" value="NZ_FNIV01000004.1"/>
</dbReference>
<organism evidence="1 2">
    <name type="scientific">Halomonas shengliensis</name>
    <dbReference type="NCBI Taxonomy" id="419597"/>
    <lineage>
        <taxon>Bacteria</taxon>
        <taxon>Pseudomonadati</taxon>
        <taxon>Pseudomonadota</taxon>
        <taxon>Gammaproteobacteria</taxon>
        <taxon>Oceanospirillales</taxon>
        <taxon>Halomonadaceae</taxon>
        <taxon>Halomonas</taxon>
    </lineage>
</organism>